<evidence type="ECO:0000313" key="3">
    <source>
        <dbReference type="EMBL" id="MBN8662406.1"/>
    </source>
</evidence>
<accession>A0A8J7TNS9</accession>
<evidence type="ECO:0000313" key="4">
    <source>
        <dbReference type="Proteomes" id="UP000664277"/>
    </source>
</evidence>
<dbReference type="Gene3D" id="1.10.8.60">
    <property type="match status" value="1"/>
</dbReference>
<feature type="transmembrane region" description="Helical" evidence="1">
    <location>
        <begin position="126"/>
        <end position="148"/>
    </location>
</feature>
<name>A0A8J7TNS9_9BACT</name>
<dbReference type="InterPro" id="IPR037219">
    <property type="entry name" value="Peptidase_M41-like"/>
</dbReference>
<dbReference type="AlphaFoldDB" id="A0A8J7TNS9"/>
<evidence type="ECO:0000256" key="1">
    <source>
        <dbReference type="SAM" id="Phobius"/>
    </source>
</evidence>
<dbReference type="Pfam" id="PF00004">
    <property type="entry name" value="AAA"/>
    <property type="match status" value="1"/>
</dbReference>
<dbReference type="Pfam" id="PF01434">
    <property type="entry name" value="Peptidase_M41"/>
    <property type="match status" value="1"/>
</dbReference>
<comment type="caution">
    <text evidence="3">The sequence shown here is derived from an EMBL/GenBank/DDBJ whole genome shotgun (WGS) entry which is preliminary data.</text>
</comment>
<dbReference type="GO" id="GO:0016887">
    <property type="term" value="F:ATP hydrolysis activity"/>
    <property type="evidence" value="ECO:0007669"/>
    <property type="project" value="InterPro"/>
</dbReference>
<sequence length="698" mass="77941">MFPKLPKATMNWFLYAAIAFVIMGTVAFVWPHDDDGDNLLKFHSQKDLSRVQQVIRENPATVKTITFVRVKGEAFPGKVLLDSNGEENIWSPLAGEEEYRRISATADSAKIAINSQVVEPSQKTSLVLQLAITIVPWLLFMLVGWLMFSKMSAASQNGSKDKNAKLTRLDLVSKKVSLKDVAGIDDEKRTLEELIFDLKHPELLTSLNGQIPRAVLLKGPPGVGKTYIVQAIAGETSIPVLSGAGSDFVEMYVGVGAARIRDAFAQARRLRDELNSWVIIFIDEFTSIGQNRAEGDNKEHKQTVDQLLVELNGAGDLNERILFIAATNQPEALDAAVTRSGRLGDLVIEISKPDKDGRLAILRVKLENMPIADDVDLEKIANEMTGMTGADIDTLVRKRAPAQAKRRLLRGVSPALLFSEKGFRVTDHFQAGAVKITMDDLWVSLMEMVLGNINETKGRRLEPQLKRMIAYHETGHLTVAMRKLLQNTGRWDGQYGDEITDISILGPNGTGGFVRTNPRHEMPTARNLKSRLAVAMAGNVAEALFLGETTGGCQNDVEMANRIIKVMLMQINMSGYHNFRKDERLIKLPAISVKQQGGSRYLGGAMTEAPQYGMSDYSASQVDELIKVYLEEAEAEARAYLKEEREWVEYFVPVLIQKERMRFAEIKEHWDYFHKGKDLSRAFAFVYDWDENHQVSAS</sequence>
<dbReference type="InterPro" id="IPR003959">
    <property type="entry name" value="ATPase_AAA_core"/>
</dbReference>
<protein>
    <submittedName>
        <fullName evidence="3">AAA family ATPase</fullName>
    </submittedName>
</protein>
<dbReference type="InterPro" id="IPR003593">
    <property type="entry name" value="AAA+_ATPase"/>
</dbReference>
<dbReference type="GO" id="GO:0005524">
    <property type="term" value="F:ATP binding"/>
    <property type="evidence" value="ECO:0007669"/>
    <property type="project" value="InterPro"/>
</dbReference>
<evidence type="ECO:0000259" key="2">
    <source>
        <dbReference type="SMART" id="SM00382"/>
    </source>
</evidence>
<dbReference type="SUPFAM" id="SSF140990">
    <property type="entry name" value="FtsH protease domain-like"/>
    <property type="match status" value="1"/>
</dbReference>
<proteinExistence type="predicted"/>
<dbReference type="Gene3D" id="1.20.58.760">
    <property type="entry name" value="Peptidase M41"/>
    <property type="match status" value="1"/>
</dbReference>
<dbReference type="InterPro" id="IPR000642">
    <property type="entry name" value="Peptidase_M41"/>
</dbReference>
<organism evidence="3 4">
    <name type="scientific">Candidatus Obscuribacter phosphatis</name>
    <dbReference type="NCBI Taxonomy" id="1906157"/>
    <lineage>
        <taxon>Bacteria</taxon>
        <taxon>Bacillati</taxon>
        <taxon>Candidatus Melainabacteria</taxon>
        <taxon>Candidatus Obscuribacterales</taxon>
        <taxon>Candidatus Obscuribacteraceae</taxon>
        <taxon>Candidatus Obscuribacter</taxon>
    </lineage>
</organism>
<dbReference type="EMBL" id="JAFLCK010000038">
    <property type="protein sequence ID" value="MBN8662406.1"/>
    <property type="molecule type" value="Genomic_DNA"/>
</dbReference>
<dbReference type="PANTHER" id="PTHR23076:SF97">
    <property type="entry name" value="ATP-DEPENDENT ZINC METALLOPROTEASE YME1L1"/>
    <property type="match status" value="1"/>
</dbReference>
<dbReference type="SMART" id="SM00382">
    <property type="entry name" value="AAA"/>
    <property type="match status" value="1"/>
</dbReference>
<dbReference type="PANTHER" id="PTHR23076">
    <property type="entry name" value="METALLOPROTEASE M41 FTSH"/>
    <property type="match status" value="1"/>
</dbReference>
<dbReference type="Gene3D" id="3.40.50.300">
    <property type="entry name" value="P-loop containing nucleotide triphosphate hydrolases"/>
    <property type="match status" value="1"/>
</dbReference>
<dbReference type="GO" id="GO:0006508">
    <property type="term" value="P:proteolysis"/>
    <property type="evidence" value="ECO:0007669"/>
    <property type="project" value="InterPro"/>
</dbReference>
<dbReference type="InterPro" id="IPR027417">
    <property type="entry name" value="P-loop_NTPase"/>
</dbReference>
<gene>
    <name evidence="3" type="ORF">J0M35_18700</name>
</gene>
<reference evidence="3" key="1">
    <citation type="submission" date="2021-02" db="EMBL/GenBank/DDBJ databases">
        <title>Genome-Resolved Metagenomics of a Microbial Community Performing Photosynthetic Biological Nutrient Removal.</title>
        <authorList>
            <person name="Mcdaniel E.A."/>
        </authorList>
    </citation>
    <scope>NUCLEOTIDE SEQUENCE</scope>
    <source>
        <strain evidence="3">UWPOB_OBS1</strain>
    </source>
</reference>
<dbReference type="GO" id="GO:0004222">
    <property type="term" value="F:metalloendopeptidase activity"/>
    <property type="evidence" value="ECO:0007669"/>
    <property type="project" value="InterPro"/>
</dbReference>
<keyword evidence="1" id="KW-0472">Membrane</keyword>
<feature type="domain" description="AAA+ ATPase" evidence="2">
    <location>
        <begin position="211"/>
        <end position="354"/>
    </location>
</feature>
<dbReference type="SUPFAM" id="SSF52540">
    <property type="entry name" value="P-loop containing nucleoside triphosphate hydrolases"/>
    <property type="match status" value="1"/>
</dbReference>
<keyword evidence="1" id="KW-1133">Transmembrane helix</keyword>
<dbReference type="Proteomes" id="UP000664277">
    <property type="component" value="Unassembled WGS sequence"/>
</dbReference>
<keyword evidence="1" id="KW-0812">Transmembrane</keyword>
<feature type="transmembrane region" description="Helical" evidence="1">
    <location>
        <begin position="12"/>
        <end position="30"/>
    </location>
</feature>
<dbReference type="GO" id="GO:0004176">
    <property type="term" value="F:ATP-dependent peptidase activity"/>
    <property type="evidence" value="ECO:0007669"/>
    <property type="project" value="InterPro"/>
</dbReference>